<evidence type="ECO:0000256" key="5">
    <source>
        <dbReference type="SAM" id="SignalP"/>
    </source>
</evidence>
<reference evidence="8 9" key="1">
    <citation type="journal article" date="2018" name="Proc. Natl. Acad. Sci. U.S.A.">
        <title>Draft genome sequence of Camellia sinensis var. sinensis provides insights into the evolution of the tea genome and tea quality.</title>
        <authorList>
            <person name="Wei C."/>
            <person name="Yang H."/>
            <person name="Wang S."/>
            <person name="Zhao J."/>
            <person name="Liu C."/>
            <person name="Gao L."/>
            <person name="Xia E."/>
            <person name="Lu Y."/>
            <person name="Tai Y."/>
            <person name="She G."/>
            <person name="Sun J."/>
            <person name="Cao H."/>
            <person name="Tong W."/>
            <person name="Gao Q."/>
            <person name="Li Y."/>
            <person name="Deng W."/>
            <person name="Jiang X."/>
            <person name="Wang W."/>
            <person name="Chen Q."/>
            <person name="Zhang S."/>
            <person name="Li H."/>
            <person name="Wu J."/>
            <person name="Wang P."/>
            <person name="Li P."/>
            <person name="Shi C."/>
            <person name="Zheng F."/>
            <person name="Jian J."/>
            <person name="Huang B."/>
            <person name="Shan D."/>
            <person name="Shi M."/>
            <person name="Fang C."/>
            <person name="Yue Y."/>
            <person name="Li F."/>
            <person name="Li D."/>
            <person name="Wei S."/>
            <person name="Han B."/>
            <person name="Jiang C."/>
            <person name="Yin Y."/>
            <person name="Xia T."/>
            <person name="Zhang Z."/>
            <person name="Bennetzen J.L."/>
            <person name="Zhao S."/>
            <person name="Wan X."/>
        </authorList>
    </citation>
    <scope>NUCLEOTIDE SEQUENCE [LARGE SCALE GENOMIC DNA]</scope>
    <source>
        <strain evidence="9">cv. Shuchazao</strain>
        <tissue evidence="8">Leaf</tissue>
    </source>
</reference>
<dbReference type="PROSITE" id="PS51782">
    <property type="entry name" value="LYSM"/>
    <property type="match status" value="1"/>
</dbReference>
<dbReference type="SMART" id="SM00257">
    <property type="entry name" value="LysM"/>
    <property type="match status" value="2"/>
</dbReference>
<proteinExistence type="predicted"/>
<organism evidence="8 9">
    <name type="scientific">Camellia sinensis var. sinensis</name>
    <name type="common">China tea</name>
    <dbReference type="NCBI Taxonomy" id="542762"/>
    <lineage>
        <taxon>Eukaryota</taxon>
        <taxon>Viridiplantae</taxon>
        <taxon>Streptophyta</taxon>
        <taxon>Embryophyta</taxon>
        <taxon>Tracheophyta</taxon>
        <taxon>Spermatophyta</taxon>
        <taxon>Magnoliopsida</taxon>
        <taxon>eudicotyledons</taxon>
        <taxon>Gunneridae</taxon>
        <taxon>Pentapetalae</taxon>
        <taxon>asterids</taxon>
        <taxon>Ericales</taxon>
        <taxon>Theaceae</taxon>
        <taxon>Camellia</taxon>
    </lineage>
</organism>
<evidence type="ECO:0000313" key="8">
    <source>
        <dbReference type="EMBL" id="THG22137.1"/>
    </source>
</evidence>
<dbReference type="Gene3D" id="3.10.350.10">
    <property type="entry name" value="LysM domain"/>
    <property type="match status" value="1"/>
</dbReference>
<comment type="caution">
    <text evidence="8">The sequence shown here is derived from an EMBL/GenBank/DDBJ whole genome shotgun (WGS) entry which is preliminary data.</text>
</comment>
<feature type="domain" description="LysM" evidence="7">
    <location>
        <begin position="169"/>
        <end position="212"/>
    </location>
</feature>
<feature type="compositionally biased region" description="Acidic residues" evidence="4">
    <location>
        <begin position="499"/>
        <end position="508"/>
    </location>
</feature>
<dbReference type="Pfam" id="PF01476">
    <property type="entry name" value="LysM"/>
    <property type="match status" value="2"/>
</dbReference>
<feature type="region of interest" description="Disordered" evidence="4">
    <location>
        <begin position="465"/>
        <end position="508"/>
    </location>
</feature>
<evidence type="ECO:0000256" key="2">
    <source>
        <dbReference type="ARBA" id="ARBA00023242"/>
    </source>
</evidence>
<name>A0A4V3WR37_CAMSN</name>
<gene>
    <name evidence="8" type="ORF">TEA_020853</name>
</gene>
<keyword evidence="9" id="KW-1185">Reference proteome</keyword>
<dbReference type="InterPro" id="IPR010402">
    <property type="entry name" value="CCT_domain"/>
</dbReference>
<keyword evidence="2 3" id="KW-0539">Nucleus</keyword>
<evidence type="ECO:0000256" key="4">
    <source>
        <dbReference type="SAM" id="MobiDB-lite"/>
    </source>
</evidence>
<dbReference type="InterPro" id="IPR036779">
    <property type="entry name" value="LysM_dom_sf"/>
</dbReference>
<evidence type="ECO:0000259" key="7">
    <source>
        <dbReference type="PROSITE" id="PS51782"/>
    </source>
</evidence>
<dbReference type="PANTHER" id="PTHR31874:SF55">
    <property type="entry name" value="ZINC FINGER PROTEIN CONSTANS-LIKE 7"/>
    <property type="match status" value="1"/>
</dbReference>
<dbReference type="InterPro" id="IPR018392">
    <property type="entry name" value="LysM"/>
</dbReference>
<dbReference type="SUPFAM" id="SSF54106">
    <property type="entry name" value="LysM domain"/>
    <property type="match status" value="1"/>
</dbReference>
<dbReference type="GO" id="GO:0006355">
    <property type="term" value="P:regulation of DNA-templated transcription"/>
    <property type="evidence" value="ECO:0007669"/>
    <property type="project" value="TreeGrafter"/>
</dbReference>
<evidence type="ECO:0000256" key="3">
    <source>
        <dbReference type="PROSITE-ProRule" id="PRU00357"/>
    </source>
</evidence>
<evidence type="ECO:0000256" key="1">
    <source>
        <dbReference type="ARBA" id="ARBA00004123"/>
    </source>
</evidence>
<sequence>MKKVLHHHLLSLLLFIFSFTTDSKSVIEPCYSSDSCPSLLSYRLPWDSKLSEVAFIFQLNISDILGSNNIDAMVPWSSNQILPARSLVKVPTSCQCVNGIRRSVSTIYTVRASDTWNSIAKGYGELVSAEQIRISNVEVPLTSGQRLVIPLPCMCLNNTDGEGGAAVYMSYVVEIGENLSSIGDEFGTTVHELEGVNGFDQSQVSPGDVLAIPIPACSSANLRWYNESLVLPNGSYTLTANNCVKCSCDQHSDLSLQCSPSGIEQSCPNLQCKGSNLFIGDAYERPTTFGCSVNECVYRGHFKHKIYKSLVNSSYIHCSGNMIHTIASPASSPSPYPSSSTDMPMVIDPSNPTSSSMNRMGVFGVWFGTEVSDHGSGVGSGCVRVQRWVCSTIGVEKWSWQRVLAWKGISALGVFRCIECSVGVQMGGVVGSSRLASTGAAVGVRKKKILGFGSAVGVGSALGMGGSAGSRRTIVDDNDGGRSKVVGESARGNGRVEEGADDGESVEVGADDGESAEVWALGGVRGSWLFSSMGVQQHWLVGMKGIGSKSSQSSLGQQHRLGTMGSLVRLEPHAMPKRCNHERRKRKKKITNPLPLVPEIGIEEVSFSPGENEEQLLYRVPIFDPFDAELCNASNEDDEIAKTTMGVEFDVLLSDGLDNLHGFLLSDMDLEEFAADVESLLGTGNDEDSGGIQGLRLLDCKEEDGMEMCLERRKMKIEDEDWNFDCESLVNGEEEKVVEAMETAAVNGGCKEVKRKILSLDYEAVMSAWACQGSPWTNGIRPEFNPNECWPDFMGWCPREYSHPCGGKRSGDGGREVRVTRYREKRRTRLFSKKIRYQVRKLNAEKRPRMKGCFVKMHLQGLLFLTEKS</sequence>
<dbReference type="Proteomes" id="UP000306102">
    <property type="component" value="Unassembled WGS sequence"/>
</dbReference>
<dbReference type="PROSITE" id="PS51017">
    <property type="entry name" value="CCT"/>
    <property type="match status" value="1"/>
</dbReference>
<dbReference type="AlphaFoldDB" id="A0A4V3WR37"/>
<dbReference type="PANTHER" id="PTHR31874">
    <property type="entry name" value="CCT MOTIF FAMILY PROTEIN, EXPRESSED"/>
    <property type="match status" value="1"/>
</dbReference>
<evidence type="ECO:0000313" key="9">
    <source>
        <dbReference type="Proteomes" id="UP000306102"/>
    </source>
</evidence>
<feature type="signal peptide" evidence="5">
    <location>
        <begin position="1"/>
        <end position="23"/>
    </location>
</feature>
<dbReference type="EMBL" id="SDRB02000959">
    <property type="protein sequence ID" value="THG22137.1"/>
    <property type="molecule type" value="Genomic_DNA"/>
</dbReference>
<evidence type="ECO:0008006" key="10">
    <source>
        <dbReference type="Google" id="ProtNLM"/>
    </source>
</evidence>
<feature type="domain" description="CCT" evidence="6">
    <location>
        <begin position="815"/>
        <end position="857"/>
    </location>
</feature>
<comment type="subcellular location">
    <subcellularLocation>
        <location evidence="1 3">Nucleus</location>
    </subcellularLocation>
</comment>
<protein>
    <recommendedName>
        <fullName evidence="10">LysM domain-containing protein</fullName>
    </recommendedName>
</protein>
<dbReference type="InterPro" id="IPR052453">
    <property type="entry name" value="CONSTANS-like_ZF"/>
</dbReference>
<accession>A0A4V3WR37</accession>
<feature type="compositionally biased region" description="Basic and acidic residues" evidence="4">
    <location>
        <begin position="473"/>
        <end position="482"/>
    </location>
</feature>
<keyword evidence="5" id="KW-0732">Signal</keyword>
<dbReference type="CDD" id="cd00118">
    <property type="entry name" value="LysM"/>
    <property type="match status" value="2"/>
</dbReference>
<feature type="chain" id="PRO_5020531106" description="LysM domain-containing protein" evidence="5">
    <location>
        <begin position="24"/>
        <end position="869"/>
    </location>
</feature>
<dbReference type="Pfam" id="PF06203">
    <property type="entry name" value="CCT"/>
    <property type="match status" value="1"/>
</dbReference>
<dbReference type="GO" id="GO:0005634">
    <property type="term" value="C:nucleus"/>
    <property type="evidence" value="ECO:0007669"/>
    <property type="project" value="UniProtKB-SubCell"/>
</dbReference>
<evidence type="ECO:0000259" key="6">
    <source>
        <dbReference type="PROSITE" id="PS51017"/>
    </source>
</evidence>